<evidence type="ECO:0000313" key="4">
    <source>
        <dbReference type="Proteomes" id="UP000550660"/>
    </source>
</evidence>
<dbReference type="SUPFAM" id="SSF51045">
    <property type="entry name" value="WW domain"/>
    <property type="match status" value="1"/>
</dbReference>
<dbReference type="Pfam" id="PF00397">
    <property type="entry name" value="WW"/>
    <property type="match status" value="1"/>
</dbReference>
<feature type="non-terminal residue" evidence="3">
    <location>
        <position position="1"/>
    </location>
</feature>
<dbReference type="InterPro" id="IPR036020">
    <property type="entry name" value="WW_dom_sf"/>
</dbReference>
<feature type="domain" description="WW" evidence="2">
    <location>
        <begin position="88"/>
        <end position="122"/>
    </location>
</feature>
<evidence type="ECO:0000259" key="2">
    <source>
        <dbReference type="PROSITE" id="PS50020"/>
    </source>
</evidence>
<dbReference type="AlphaFoldDB" id="A0A7L0ESU3"/>
<name>A0A7L0ESU3_TROML</name>
<evidence type="ECO:0000256" key="1">
    <source>
        <dbReference type="SAM" id="MobiDB-lite"/>
    </source>
</evidence>
<dbReference type="PROSITE" id="PS50020">
    <property type="entry name" value="WW_DOMAIN_2"/>
    <property type="match status" value="1"/>
</dbReference>
<gene>
    <name evidence="3" type="primary">Arhgap27_1</name>
    <name evidence="3" type="ORF">TROMEL_R15588</name>
</gene>
<proteinExistence type="predicted"/>
<dbReference type="Proteomes" id="UP000550660">
    <property type="component" value="Unassembled WGS sequence"/>
</dbReference>
<protein>
    <submittedName>
        <fullName evidence="3">RHG27 protein</fullName>
    </submittedName>
</protein>
<feature type="non-terminal residue" evidence="3">
    <location>
        <position position="127"/>
    </location>
</feature>
<keyword evidence="4" id="KW-1185">Reference proteome</keyword>
<organism evidence="3 4">
    <name type="scientific">Trogon melanurus</name>
    <name type="common">Black-tailed trogon</name>
    <dbReference type="NCBI Taxonomy" id="56311"/>
    <lineage>
        <taxon>Eukaryota</taxon>
        <taxon>Metazoa</taxon>
        <taxon>Chordata</taxon>
        <taxon>Craniata</taxon>
        <taxon>Vertebrata</taxon>
        <taxon>Euteleostomi</taxon>
        <taxon>Archelosauria</taxon>
        <taxon>Archosauria</taxon>
        <taxon>Dinosauria</taxon>
        <taxon>Saurischia</taxon>
        <taxon>Theropoda</taxon>
        <taxon>Coelurosauria</taxon>
        <taxon>Aves</taxon>
        <taxon>Neognathae</taxon>
        <taxon>Neoaves</taxon>
        <taxon>Telluraves</taxon>
        <taxon>Coraciimorphae</taxon>
        <taxon>Trogoniformes</taxon>
        <taxon>Trogonidae</taxon>
        <taxon>Trogon</taxon>
    </lineage>
</organism>
<dbReference type="OrthoDB" id="191651at2759"/>
<accession>A0A7L0ESU3</accession>
<sequence>LARVTPRGATATGTCGDPPGHTRPLGKSRSETLYGAGKERNTARRRPGSGHAAQGHKEPEELPVPIYLNLQELREEAAAGGSVPEEAADSASGWETHRDPESGHLFYYNPVTGETTWDCPFGQGEDG</sequence>
<dbReference type="EMBL" id="VXAG01002711">
    <property type="protein sequence ID" value="NXJ86167.1"/>
    <property type="molecule type" value="Genomic_DNA"/>
</dbReference>
<dbReference type="SMART" id="SM00456">
    <property type="entry name" value="WW"/>
    <property type="match status" value="1"/>
</dbReference>
<dbReference type="InterPro" id="IPR001202">
    <property type="entry name" value="WW_dom"/>
</dbReference>
<comment type="caution">
    <text evidence="3">The sequence shown here is derived from an EMBL/GenBank/DDBJ whole genome shotgun (WGS) entry which is preliminary data.</text>
</comment>
<reference evidence="3 4" key="1">
    <citation type="submission" date="2019-09" db="EMBL/GenBank/DDBJ databases">
        <title>Bird 10,000 Genomes (B10K) Project - Family phase.</title>
        <authorList>
            <person name="Zhang G."/>
        </authorList>
    </citation>
    <scope>NUCLEOTIDE SEQUENCE [LARGE SCALE GENOMIC DNA]</scope>
    <source>
        <strain evidence="3">B10K-DU-007-40</strain>
        <tissue evidence="3">Mixed tissue sample</tissue>
    </source>
</reference>
<dbReference type="CDD" id="cd00201">
    <property type="entry name" value="WW"/>
    <property type="match status" value="1"/>
</dbReference>
<evidence type="ECO:0000313" key="3">
    <source>
        <dbReference type="EMBL" id="NXJ86167.1"/>
    </source>
</evidence>
<dbReference type="PROSITE" id="PS01159">
    <property type="entry name" value="WW_DOMAIN_1"/>
    <property type="match status" value="1"/>
</dbReference>
<feature type="region of interest" description="Disordered" evidence="1">
    <location>
        <begin position="1"/>
        <end position="107"/>
    </location>
</feature>
<dbReference type="Gene3D" id="2.20.70.10">
    <property type="match status" value="1"/>
</dbReference>